<dbReference type="PANTHER" id="PTHR42847">
    <property type="entry name" value="ALKANESULFONATE MONOOXYGENASE"/>
    <property type="match status" value="1"/>
</dbReference>
<dbReference type="EMBL" id="AWQX01000345">
    <property type="protein sequence ID" value="EST20658.1"/>
    <property type="molecule type" value="Genomic_DNA"/>
</dbReference>
<accession>V6JLU0</accession>
<protein>
    <recommendedName>
        <fullName evidence="4">Luciferase-like domain-containing protein</fullName>
    </recommendedName>
</protein>
<evidence type="ECO:0000256" key="1">
    <source>
        <dbReference type="SAM" id="MobiDB-lite"/>
    </source>
</evidence>
<dbReference type="GO" id="GO:0046306">
    <property type="term" value="P:alkanesulfonate catabolic process"/>
    <property type="evidence" value="ECO:0007669"/>
    <property type="project" value="TreeGrafter"/>
</dbReference>
<dbReference type="PANTHER" id="PTHR42847:SF4">
    <property type="entry name" value="ALKANESULFONATE MONOOXYGENASE-RELATED"/>
    <property type="match status" value="1"/>
</dbReference>
<organism evidence="2 3">
    <name type="scientific">Streptomyces roseochromogenus subsp. oscitans DS 12.976</name>
    <dbReference type="NCBI Taxonomy" id="1352936"/>
    <lineage>
        <taxon>Bacteria</taxon>
        <taxon>Bacillati</taxon>
        <taxon>Actinomycetota</taxon>
        <taxon>Actinomycetes</taxon>
        <taxon>Kitasatosporales</taxon>
        <taxon>Streptomycetaceae</taxon>
        <taxon>Streptomyces</taxon>
    </lineage>
</organism>
<proteinExistence type="predicted"/>
<evidence type="ECO:0000313" key="3">
    <source>
        <dbReference type="Proteomes" id="UP000017984"/>
    </source>
</evidence>
<dbReference type="STRING" id="1352936.M878_39195"/>
<reference evidence="2 3" key="1">
    <citation type="journal article" date="2014" name="Genome Announc.">
        <title>Draft Genome Sequence of Streptomyces roseochromogenes subsp. oscitans DS 12.976, Producer of the Aminocoumarin Antibiotic Clorobiocin.</title>
        <authorList>
            <person name="Ruckert C."/>
            <person name="Kalinowski J."/>
            <person name="Heide L."/>
            <person name="Apel A.K."/>
        </authorList>
    </citation>
    <scope>NUCLEOTIDE SEQUENCE [LARGE SCALE GENOMIC DNA]</scope>
    <source>
        <strain evidence="2 3">DS 12.976</strain>
    </source>
</reference>
<dbReference type="PATRIC" id="fig|1352936.5.peg.8115"/>
<feature type="region of interest" description="Disordered" evidence="1">
    <location>
        <begin position="94"/>
        <end position="130"/>
    </location>
</feature>
<dbReference type="Gene3D" id="3.20.20.30">
    <property type="entry name" value="Luciferase-like domain"/>
    <property type="match status" value="1"/>
</dbReference>
<dbReference type="InterPro" id="IPR050172">
    <property type="entry name" value="SsuD_RutA_monooxygenase"/>
</dbReference>
<gene>
    <name evidence="2" type="ORF">M878_39195</name>
</gene>
<name>V6JLU0_STRRC</name>
<keyword evidence="3" id="KW-1185">Reference proteome</keyword>
<dbReference type="HOGENOM" id="CLU_1937021_0_0_11"/>
<dbReference type="SUPFAM" id="SSF51679">
    <property type="entry name" value="Bacterial luciferase-like"/>
    <property type="match status" value="1"/>
</dbReference>
<evidence type="ECO:0008006" key="4">
    <source>
        <dbReference type="Google" id="ProtNLM"/>
    </source>
</evidence>
<feature type="compositionally biased region" description="Pro residues" evidence="1">
    <location>
        <begin position="105"/>
        <end position="121"/>
    </location>
</feature>
<dbReference type="InterPro" id="IPR036661">
    <property type="entry name" value="Luciferase-like_sf"/>
</dbReference>
<dbReference type="Proteomes" id="UP000017984">
    <property type="component" value="Chromosome"/>
</dbReference>
<comment type="caution">
    <text evidence="2">The sequence shown here is derived from an EMBL/GenBank/DDBJ whole genome shotgun (WGS) entry which is preliminary data.</text>
</comment>
<sequence length="130" mass="13820">MTRGRLLLTVVTGGDSAEQRRFGDHRDHAAVLRRFLSGGRTRGRPARGSAHRLLDDLGTGTIAAALVGSLAEVADRIEEYHALGAEHFVLSGYPLPVAGGRRPGPDAPPRSLPCEPRPGRSPPGSWLVEA</sequence>
<dbReference type="GO" id="GO:0008726">
    <property type="term" value="F:alkanesulfonate monooxygenase activity"/>
    <property type="evidence" value="ECO:0007669"/>
    <property type="project" value="TreeGrafter"/>
</dbReference>
<dbReference type="AlphaFoldDB" id="V6JLU0"/>
<evidence type="ECO:0000313" key="2">
    <source>
        <dbReference type="EMBL" id="EST20658.1"/>
    </source>
</evidence>